<reference evidence="1 2" key="1">
    <citation type="submission" date="2024-06" db="EMBL/GenBank/DDBJ databases">
        <title>Genomic Encyclopedia of Type Strains, Phase IV (KMG-IV): sequencing the most valuable type-strain genomes for metagenomic binning, comparative biology and taxonomic classification.</title>
        <authorList>
            <person name="Goeker M."/>
        </authorList>
    </citation>
    <scope>NUCLEOTIDE SEQUENCE [LARGE SCALE GENOMIC DNA]</scope>
    <source>
        <strain evidence="1 2">DSM 19261</strain>
    </source>
</reference>
<protein>
    <recommendedName>
        <fullName evidence="3">DUF4838 domain-containing protein</fullName>
    </recommendedName>
</protein>
<dbReference type="InterPro" id="IPR017853">
    <property type="entry name" value="GH"/>
</dbReference>
<dbReference type="GeneID" id="93166304"/>
<sequence length="559" mass="64897">MKMRQPDYKDRLLEIHGTNMWNGYHVERAIEFAKKFNLTGIIFHCNDIIDRAIKPDKYFPPNVSLLSYNNRDGDTKNHKYYLGNVIDKITAAGLEFYVEVKEIYYPHEILQEFPYLRKENGAVCPTEPFWWEFLEEKIREFVQRFPKVSGIIVSAGTRESMVSLAANKCECERCRCCDMNLWYRKLITAMFKPLDAAGKKLIVRDFSYTADHQYAMVDAARDVSEKIIMALKKTPHDYYPTFPDNPSVGNCGNLEQWIEFDTWGQYFGLGIIPCSVAEDMQGRLQRYLEKGASGIMLRTDWERLLQGSTFNSFNIFNLIAGAMLGADVNMDLDDAYREWLRFGLVSPLEYDSCPQEPCVPKAPQAFDVFKRLMKDSWKILEKTLYVRGHVFNRNAQMFDRYFLTYFIMTVQHTRDHWDAGASEKVQPVGDHMEIMFREKQEARQMAADLRNWLKPEALGVSADIEKYLNFVLDVYEVYVEIFDAQIRTAAWIRKAEQSCSAEDRRSAGETLAEYDGLADRLAAVVSGRGYSNNVEYVMDPERIRRFKEDCSRTLDELGG</sequence>
<organism evidence="1 2">
    <name type="scientific">Enterocloster citroniae</name>
    <dbReference type="NCBI Taxonomy" id="358743"/>
    <lineage>
        <taxon>Bacteria</taxon>
        <taxon>Bacillati</taxon>
        <taxon>Bacillota</taxon>
        <taxon>Clostridia</taxon>
        <taxon>Lachnospirales</taxon>
        <taxon>Lachnospiraceae</taxon>
        <taxon>Enterocloster</taxon>
    </lineage>
</organism>
<keyword evidence="2" id="KW-1185">Reference proteome</keyword>
<comment type="caution">
    <text evidence="1">The sequence shown here is derived from an EMBL/GenBank/DDBJ whole genome shotgun (WGS) entry which is preliminary data.</text>
</comment>
<dbReference type="SUPFAM" id="SSF51445">
    <property type="entry name" value="(Trans)glycosidases"/>
    <property type="match status" value="1"/>
</dbReference>
<dbReference type="RefSeq" id="WP_242849215.1">
    <property type="nucleotide sequence ID" value="NZ_CABJDD010000015.1"/>
</dbReference>
<evidence type="ECO:0000313" key="2">
    <source>
        <dbReference type="Proteomes" id="UP001549200"/>
    </source>
</evidence>
<gene>
    <name evidence="1" type="ORF">ABID13_005094</name>
</gene>
<dbReference type="Gene3D" id="3.20.20.80">
    <property type="entry name" value="Glycosidases"/>
    <property type="match status" value="1"/>
</dbReference>
<proteinExistence type="predicted"/>
<evidence type="ECO:0000313" key="1">
    <source>
        <dbReference type="EMBL" id="MET3573432.1"/>
    </source>
</evidence>
<dbReference type="EMBL" id="JBEPLZ010000030">
    <property type="protein sequence ID" value="MET3573432.1"/>
    <property type="molecule type" value="Genomic_DNA"/>
</dbReference>
<name>A0ABV2G561_9FIRM</name>
<dbReference type="Proteomes" id="UP001549200">
    <property type="component" value="Unassembled WGS sequence"/>
</dbReference>
<accession>A0ABV2G561</accession>
<evidence type="ECO:0008006" key="3">
    <source>
        <dbReference type="Google" id="ProtNLM"/>
    </source>
</evidence>